<sequence>MQTYTPDPSPAKSSLPTEIWLQVFENFCVHCHAPSHAHADSIPDFRIAEARAGKATLQALCLVSREFRTMSQGILFHYFLSHSEGGDLEDDGYNWDRTPSFLRALILNPQLGRHVRMMSLFTQLYEISFDLPFEPDIKRKDLEQWVSVSASHNVRVPSEVTRALDGQMPDNATRLFFDEPGPMAQIRLSRAEVIEEVDSEEIEEVDPEEIEEDDWEDIEEVDDSEVGSEMFEENDWETVEHVFKWLHVLILNLVPHLTHLQRTKPLGSLEEFQDNPPILSEVREVTYEEYQRETLIESQAFFPNLRSLGARNYWLGDPLQMNCPIPPMMHLQKLSIYGPPSSVSLLLWLCPSLEDVEIHVNPWSCPEDKHDRVEWPTTAKNTLRRLAWSNSAYLEDQDEDPGFTSNCTVPLLEFKRLEILEIDQLSLLKYSKALGAKTVSSVLPKSLRILHLAFSRSVLSRLQIARQLRAIAGAKTMDLPNLTIVKVGDPPRRGAEKKKLADYVERTGVVEVMKGAGIELRIGKEAPSHSPDRSILSRPPGACATCRDPLLAPRFHDEVFSLDDIQIP</sequence>
<dbReference type="STRING" id="158607.A0A2P5HV17"/>
<comment type="caution">
    <text evidence="1">The sequence shown here is derived from an EMBL/GenBank/DDBJ whole genome shotgun (WGS) entry which is preliminary data.</text>
</comment>
<keyword evidence="2" id="KW-1185">Reference proteome</keyword>
<dbReference type="AlphaFoldDB" id="A0A2P5HV17"/>
<dbReference type="OrthoDB" id="2520703at2759"/>
<dbReference type="EMBL" id="MAVT02000687">
    <property type="protein sequence ID" value="POS74076.1"/>
    <property type="molecule type" value="Genomic_DNA"/>
</dbReference>
<organism evidence="1 2">
    <name type="scientific">Diaporthe helianthi</name>
    <dbReference type="NCBI Taxonomy" id="158607"/>
    <lineage>
        <taxon>Eukaryota</taxon>
        <taxon>Fungi</taxon>
        <taxon>Dikarya</taxon>
        <taxon>Ascomycota</taxon>
        <taxon>Pezizomycotina</taxon>
        <taxon>Sordariomycetes</taxon>
        <taxon>Sordariomycetidae</taxon>
        <taxon>Diaporthales</taxon>
        <taxon>Diaporthaceae</taxon>
        <taxon>Diaporthe</taxon>
    </lineage>
</organism>
<gene>
    <name evidence="1" type="ORF">DHEL01_v207535</name>
</gene>
<evidence type="ECO:0000313" key="1">
    <source>
        <dbReference type="EMBL" id="POS74076.1"/>
    </source>
</evidence>
<protein>
    <submittedName>
        <fullName evidence="1">Uncharacterized protein</fullName>
    </submittedName>
</protein>
<dbReference type="Proteomes" id="UP000094444">
    <property type="component" value="Unassembled WGS sequence"/>
</dbReference>
<reference evidence="1" key="1">
    <citation type="submission" date="2017-09" db="EMBL/GenBank/DDBJ databases">
        <title>Polyketide synthases of a Diaporthe helianthi virulent isolate.</title>
        <authorList>
            <person name="Baroncelli R."/>
        </authorList>
    </citation>
    <scope>NUCLEOTIDE SEQUENCE [LARGE SCALE GENOMIC DNA]</scope>
    <source>
        <strain evidence="1">7/96</strain>
    </source>
</reference>
<accession>A0A2P5HV17</accession>
<proteinExistence type="predicted"/>
<evidence type="ECO:0000313" key="2">
    <source>
        <dbReference type="Proteomes" id="UP000094444"/>
    </source>
</evidence>
<name>A0A2P5HV17_DIAHE</name>
<dbReference type="InParanoid" id="A0A2P5HV17"/>